<keyword evidence="1" id="KW-0812">Transmembrane</keyword>
<feature type="transmembrane region" description="Helical" evidence="1">
    <location>
        <begin position="180"/>
        <end position="203"/>
    </location>
</feature>
<accession>A0A0M6WLJ2</accession>
<dbReference type="Proteomes" id="UP000049828">
    <property type="component" value="Unassembled WGS sequence"/>
</dbReference>
<keyword evidence="1" id="KW-0472">Membrane</keyword>
<evidence type="ECO:0000313" key="3">
    <source>
        <dbReference type="Proteomes" id="UP000049828"/>
    </source>
</evidence>
<dbReference type="OrthoDB" id="2087854at2"/>
<dbReference type="RefSeq" id="WP_156337725.1">
    <property type="nucleotide sequence ID" value="NZ_CVRS01000069.1"/>
</dbReference>
<feature type="transmembrane region" description="Helical" evidence="1">
    <location>
        <begin position="111"/>
        <end position="133"/>
    </location>
</feature>
<gene>
    <name evidence="2" type="ORF">RIL183_21401</name>
</gene>
<proteinExistence type="predicted"/>
<feature type="transmembrane region" description="Helical" evidence="1">
    <location>
        <begin position="154"/>
        <end position="174"/>
    </location>
</feature>
<organism evidence="2 3">
    <name type="scientific">Roseburia inulinivorans</name>
    <dbReference type="NCBI Taxonomy" id="360807"/>
    <lineage>
        <taxon>Bacteria</taxon>
        <taxon>Bacillati</taxon>
        <taxon>Bacillota</taxon>
        <taxon>Clostridia</taxon>
        <taxon>Lachnospirales</taxon>
        <taxon>Lachnospiraceae</taxon>
        <taxon>Roseburia</taxon>
    </lineage>
</organism>
<reference evidence="3" key="1">
    <citation type="submission" date="2015-05" db="EMBL/GenBank/DDBJ databases">
        <authorList>
            <consortium name="Pathogen Informatics"/>
        </authorList>
    </citation>
    <scope>NUCLEOTIDE SEQUENCE [LARGE SCALE GENOMIC DNA]</scope>
    <source>
        <strain evidence="3">L1-83</strain>
    </source>
</reference>
<evidence type="ECO:0000256" key="1">
    <source>
        <dbReference type="SAM" id="Phobius"/>
    </source>
</evidence>
<dbReference type="EMBL" id="CVRS01000069">
    <property type="protein sequence ID" value="CRL37968.1"/>
    <property type="molecule type" value="Genomic_DNA"/>
</dbReference>
<evidence type="ECO:0000313" key="2">
    <source>
        <dbReference type="EMBL" id="CRL37968.1"/>
    </source>
</evidence>
<protein>
    <submittedName>
        <fullName evidence="2">Uncharacterized protein</fullName>
    </submittedName>
</protein>
<keyword evidence="3" id="KW-1185">Reference proteome</keyword>
<sequence length="227" mass="26224">MRNRQVGTDIYGVKNGWKLEQRLGDTAETGFRHDDYYHKYFHGYTELRIEKPNGKYKIERYYTDNWYRQDCSDKKWILQKILQLGLTLISAFGYFWLMSRPDLEGNTSHLVAIPGFVSVVLLILLVASSIAYAATKRKMTWWEHYASTTRMERYTLLTGGMIVLTGVVDVLQLFSGVRHLGAEIGLAAGILLVGCIPFLMYYLEKKMHYITEKNDVELPPGEKHLIS</sequence>
<dbReference type="AlphaFoldDB" id="A0A0M6WLJ2"/>
<feature type="transmembrane region" description="Helical" evidence="1">
    <location>
        <begin position="81"/>
        <end position="99"/>
    </location>
</feature>
<name>A0A0M6WLJ2_9FIRM</name>
<keyword evidence="1" id="KW-1133">Transmembrane helix</keyword>